<reference evidence="1" key="1">
    <citation type="submission" date="2018-11" db="EMBL/GenBank/DDBJ databases">
        <authorList>
            <consortium name="Pathogen Informatics"/>
        </authorList>
    </citation>
    <scope>NUCLEOTIDE SEQUENCE</scope>
</reference>
<dbReference type="EMBL" id="CAAALY010116778">
    <property type="protein sequence ID" value="VEL30904.1"/>
    <property type="molecule type" value="Genomic_DNA"/>
</dbReference>
<evidence type="ECO:0000313" key="1">
    <source>
        <dbReference type="EMBL" id="VEL30904.1"/>
    </source>
</evidence>
<keyword evidence="2" id="KW-1185">Reference proteome</keyword>
<gene>
    <name evidence="1" type="ORF">PXEA_LOCUS24344</name>
</gene>
<dbReference type="AlphaFoldDB" id="A0A3S5AJG2"/>
<feature type="non-terminal residue" evidence="1">
    <location>
        <position position="1"/>
    </location>
</feature>
<comment type="caution">
    <text evidence="1">The sequence shown here is derived from an EMBL/GenBank/DDBJ whole genome shotgun (WGS) entry which is preliminary data.</text>
</comment>
<dbReference type="Proteomes" id="UP000784294">
    <property type="component" value="Unassembled WGS sequence"/>
</dbReference>
<accession>A0A3S5AJG2</accession>
<evidence type="ECO:0000313" key="2">
    <source>
        <dbReference type="Proteomes" id="UP000784294"/>
    </source>
</evidence>
<name>A0A3S5AJG2_9PLAT</name>
<protein>
    <submittedName>
        <fullName evidence="1">Uncharacterized protein</fullName>
    </submittedName>
</protein>
<sequence length="122" mass="13916">PTPPDSSQESSSRHRRCHRLQQHALDHSEPSDNNRGCLVTQSCLLSDMQKSRMAQANSDFVDSLLEECKHRVGFSHLSASLSASLLCMNPPVHEEWEFLTYFFWLNYTVPLTSVHRLSNSTN</sequence>
<proteinExistence type="predicted"/>
<organism evidence="1 2">
    <name type="scientific">Protopolystoma xenopodis</name>
    <dbReference type="NCBI Taxonomy" id="117903"/>
    <lineage>
        <taxon>Eukaryota</taxon>
        <taxon>Metazoa</taxon>
        <taxon>Spiralia</taxon>
        <taxon>Lophotrochozoa</taxon>
        <taxon>Platyhelminthes</taxon>
        <taxon>Monogenea</taxon>
        <taxon>Polyopisthocotylea</taxon>
        <taxon>Polystomatidea</taxon>
        <taxon>Polystomatidae</taxon>
        <taxon>Protopolystoma</taxon>
    </lineage>
</organism>